<evidence type="ECO:0000256" key="1">
    <source>
        <dbReference type="SAM" id="MobiDB-lite"/>
    </source>
</evidence>
<evidence type="ECO:0000313" key="3">
    <source>
        <dbReference type="Proteomes" id="UP001595843"/>
    </source>
</evidence>
<feature type="region of interest" description="Disordered" evidence="1">
    <location>
        <begin position="1"/>
        <end position="20"/>
    </location>
</feature>
<dbReference type="InterPro" id="IPR024992">
    <property type="entry name" value="DUF3891"/>
</dbReference>
<dbReference type="Pfam" id="PF13030">
    <property type="entry name" value="DUF3891"/>
    <property type="match status" value="1"/>
</dbReference>
<protein>
    <submittedName>
        <fullName evidence="2">DUF3891 family protein</fullName>
    </submittedName>
</protein>
<proteinExistence type="predicted"/>
<sequence length="254" mass="29316">MNQKPPAGGFRLSKSGEKGEENVIVQETETGFILIRQHDHGQISGDFADHWVDGGRPGPSLRTAVRYHDVGWEELDGEVRRLHPKTGKPYSFVDFPMAEKLTAYRHGIDRVEAMDSYAGCLCSIHYASFFKGTSDPLELRFLEEEKRRRERLKERMTERERETLEKDWDFLRLCDDLSLFVCLNPPGRNVHPWYQEGIRYQEGKLLPEWEDEGTLRMKEGLIRGSFTIRIPFCQVDHSGQPEGKGEHRVVVKAG</sequence>
<name>A0ABV8JJQ6_9BACL</name>
<reference evidence="3" key="1">
    <citation type="journal article" date="2019" name="Int. J. Syst. Evol. Microbiol.">
        <title>The Global Catalogue of Microorganisms (GCM) 10K type strain sequencing project: providing services to taxonomists for standard genome sequencing and annotation.</title>
        <authorList>
            <consortium name="The Broad Institute Genomics Platform"/>
            <consortium name="The Broad Institute Genome Sequencing Center for Infectious Disease"/>
            <person name="Wu L."/>
            <person name="Ma J."/>
        </authorList>
    </citation>
    <scope>NUCLEOTIDE SEQUENCE [LARGE SCALE GENOMIC DNA]</scope>
    <source>
        <strain evidence="3">IBRC-M 10813</strain>
    </source>
</reference>
<dbReference type="EMBL" id="JBHSAP010000007">
    <property type="protein sequence ID" value="MFC4076184.1"/>
    <property type="molecule type" value="Genomic_DNA"/>
</dbReference>
<gene>
    <name evidence="2" type="ORF">ACFOUO_05100</name>
</gene>
<organism evidence="2 3">
    <name type="scientific">Salinithrix halophila</name>
    <dbReference type="NCBI Taxonomy" id="1485204"/>
    <lineage>
        <taxon>Bacteria</taxon>
        <taxon>Bacillati</taxon>
        <taxon>Bacillota</taxon>
        <taxon>Bacilli</taxon>
        <taxon>Bacillales</taxon>
        <taxon>Thermoactinomycetaceae</taxon>
        <taxon>Salinithrix</taxon>
    </lineage>
</organism>
<dbReference type="RefSeq" id="WP_380702805.1">
    <property type="nucleotide sequence ID" value="NZ_JBHSAP010000007.1"/>
</dbReference>
<keyword evidence="3" id="KW-1185">Reference proteome</keyword>
<comment type="caution">
    <text evidence="2">The sequence shown here is derived from an EMBL/GenBank/DDBJ whole genome shotgun (WGS) entry which is preliminary data.</text>
</comment>
<evidence type="ECO:0000313" key="2">
    <source>
        <dbReference type="EMBL" id="MFC4076184.1"/>
    </source>
</evidence>
<dbReference type="Proteomes" id="UP001595843">
    <property type="component" value="Unassembled WGS sequence"/>
</dbReference>
<accession>A0ABV8JJQ6</accession>